<evidence type="ECO:0000313" key="4">
    <source>
        <dbReference type="EMBL" id="ERJ98703.1"/>
    </source>
</evidence>
<dbReference type="InterPro" id="IPR057666">
    <property type="entry name" value="DrpA_SLOG"/>
</dbReference>
<organism evidence="4 5">
    <name type="scientific">Segatella salivae F0493</name>
    <dbReference type="NCBI Taxonomy" id="1395125"/>
    <lineage>
        <taxon>Bacteria</taxon>
        <taxon>Pseudomonadati</taxon>
        <taxon>Bacteroidota</taxon>
        <taxon>Bacteroidia</taxon>
        <taxon>Bacteroidales</taxon>
        <taxon>Prevotellaceae</taxon>
        <taxon>Segatella</taxon>
    </lineage>
</organism>
<dbReference type="PANTHER" id="PTHR43022">
    <property type="entry name" value="PROTEIN SMF"/>
    <property type="match status" value="1"/>
</dbReference>
<evidence type="ECO:0000256" key="1">
    <source>
        <dbReference type="ARBA" id="ARBA00006525"/>
    </source>
</evidence>
<dbReference type="PATRIC" id="fig|1395125.3.peg.2282"/>
<proteinExistence type="inferred from homology"/>
<evidence type="ECO:0000313" key="5">
    <source>
        <dbReference type="Proteomes" id="UP000017023"/>
    </source>
</evidence>
<dbReference type="EMBL" id="AWGW01000029">
    <property type="protein sequence ID" value="ERJ98703.1"/>
    <property type="molecule type" value="Genomic_DNA"/>
</dbReference>
<comment type="similarity">
    <text evidence="1">Belongs to the DprA/Smf family.</text>
</comment>
<gene>
    <name evidence="4" type="primary">dprA</name>
    <name evidence="4" type="ORF">HMPREF9145_1689</name>
</gene>
<dbReference type="NCBIfam" id="TIGR00732">
    <property type="entry name" value="dprA"/>
    <property type="match status" value="1"/>
</dbReference>
<reference evidence="4 5" key="1">
    <citation type="submission" date="2013-08" db="EMBL/GenBank/DDBJ databases">
        <authorList>
            <person name="Durkin A.S."/>
            <person name="Haft D.R."/>
            <person name="McCorrison J."/>
            <person name="Torralba M."/>
            <person name="Gillis M."/>
            <person name="Haft D.H."/>
            <person name="Methe B."/>
            <person name="Sutton G."/>
            <person name="Nelson K.E."/>
        </authorList>
    </citation>
    <scope>NUCLEOTIDE SEQUENCE [LARGE SCALE GENOMIC DNA]</scope>
    <source>
        <strain evidence="4 5">F0493</strain>
    </source>
</reference>
<dbReference type="PANTHER" id="PTHR43022:SF1">
    <property type="entry name" value="PROTEIN SMF"/>
    <property type="match status" value="1"/>
</dbReference>
<sequence>MTEHLHLSCNPKNRKAFTMIDRTEQRNMLMLSRIGFYHLAGILEVYRRVGEATPIIAQHRNIRTLIPDASQRLVEAFQDLSGLQKWADAELDWAETHGIDVLCLGDERYPRRLSECCDAPLVLFYQGTANLNAAHVVSVVGTRRATLYGQDLIRRFMNDLRTLCPDTLIVSGLAYGIDINAHRMALENGFETIAVLAHGLDTLYPNAHRDTAKQMLIQGGLLTEYATNTNADKQNFVRRNRIVAGMSDACVVVESASHGGALITARLSNEYNRDVFAFPGAVGATASEGCNHLIRDNKAMLITSAFDFVNAMGWQDNMLNRARNEGIERQLFPELSNEEQLVVTALQQENDQQINLLAVKTNLPIARLTALLFTLEMKGVVKALAGGSYHLLG</sequence>
<dbReference type="InterPro" id="IPR041614">
    <property type="entry name" value="DprA_WH"/>
</dbReference>
<protein>
    <submittedName>
        <fullName evidence="4">DNA protecting protein DprA</fullName>
    </submittedName>
</protein>
<dbReference type="SUPFAM" id="SSF102405">
    <property type="entry name" value="MCP/YpsA-like"/>
    <property type="match status" value="1"/>
</dbReference>
<dbReference type="Pfam" id="PF17782">
    <property type="entry name" value="WHD_DprA"/>
    <property type="match status" value="1"/>
</dbReference>
<feature type="domain" description="DprA winged helix" evidence="3">
    <location>
        <begin position="333"/>
        <end position="387"/>
    </location>
</feature>
<dbReference type="Pfam" id="PF02481">
    <property type="entry name" value="DNA_processg_A"/>
    <property type="match status" value="1"/>
</dbReference>
<accession>U2MHF8</accession>
<dbReference type="GO" id="GO:0009294">
    <property type="term" value="P:DNA-mediated transformation"/>
    <property type="evidence" value="ECO:0007669"/>
    <property type="project" value="InterPro"/>
</dbReference>
<dbReference type="Gene3D" id="3.40.50.450">
    <property type="match status" value="1"/>
</dbReference>
<dbReference type="Proteomes" id="UP000017023">
    <property type="component" value="Unassembled WGS sequence"/>
</dbReference>
<comment type="caution">
    <text evidence="4">The sequence shown here is derived from an EMBL/GenBank/DDBJ whole genome shotgun (WGS) entry which is preliminary data.</text>
</comment>
<evidence type="ECO:0000259" key="3">
    <source>
        <dbReference type="Pfam" id="PF17782"/>
    </source>
</evidence>
<dbReference type="InterPro" id="IPR003488">
    <property type="entry name" value="DprA"/>
</dbReference>
<dbReference type="AlphaFoldDB" id="U2MHF8"/>
<feature type="domain" description="Smf/DprA SLOG" evidence="2">
    <location>
        <begin position="101"/>
        <end position="312"/>
    </location>
</feature>
<dbReference type="Gene3D" id="1.10.10.10">
    <property type="entry name" value="Winged helix-like DNA-binding domain superfamily/Winged helix DNA-binding domain"/>
    <property type="match status" value="1"/>
</dbReference>
<name>U2MHF8_9BACT</name>
<evidence type="ECO:0000259" key="2">
    <source>
        <dbReference type="Pfam" id="PF02481"/>
    </source>
</evidence>
<dbReference type="InterPro" id="IPR036388">
    <property type="entry name" value="WH-like_DNA-bd_sf"/>
</dbReference>